<dbReference type="PANTHER" id="PTHR46268">
    <property type="entry name" value="STRESS RESPONSE PROTEIN NHAX"/>
    <property type="match status" value="1"/>
</dbReference>
<dbReference type="InterPro" id="IPR014729">
    <property type="entry name" value="Rossmann-like_a/b/a_fold"/>
</dbReference>
<comment type="similarity">
    <text evidence="1">Belongs to the universal stress protein A family.</text>
</comment>
<feature type="domain" description="UspA" evidence="2">
    <location>
        <begin position="149"/>
        <end position="274"/>
    </location>
</feature>
<proteinExistence type="inferred from homology"/>
<reference evidence="4" key="1">
    <citation type="journal article" date="2019" name="Int. J. Syst. Evol. Microbiol.">
        <title>The Global Catalogue of Microorganisms (GCM) 10K type strain sequencing project: providing services to taxonomists for standard genome sequencing and annotation.</title>
        <authorList>
            <consortium name="The Broad Institute Genomics Platform"/>
            <consortium name="The Broad Institute Genome Sequencing Center for Infectious Disease"/>
            <person name="Wu L."/>
            <person name="Ma J."/>
        </authorList>
    </citation>
    <scope>NUCLEOTIDE SEQUENCE [LARGE SCALE GENOMIC DNA]</scope>
    <source>
        <strain evidence="4">JCM 17458</strain>
    </source>
</reference>
<organism evidence="3 4">
    <name type="scientific">Brevibacterium daeguense</name>
    <dbReference type="NCBI Taxonomy" id="909936"/>
    <lineage>
        <taxon>Bacteria</taxon>
        <taxon>Bacillati</taxon>
        <taxon>Actinomycetota</taxon>
        <taxon>Actinomycetes</taxon>
        <taxon>Micrococcales</taxon>
        <taxon>Brevibacteriaceae</taxon>
        <taxon>Brevibacterium</taxon>
    </lineage>
</organism>
<accession>A0ABP8EH43</accession>
<protein>
    <submittedName>
        <fullName evidence="3">Universal stress protein</fullName>
    </submittedName>
</protein>
<dbReference type="CDD" id="cd00293">
    <property type="entry name" value="USP-like"/>
    <property type="match status" value="1"/>
</dbReference>
<feature type="domain" description="UspA" evidence="2">
    <location>
        <begin position="6"/>
        <end position="142"/>
    </location>
</feature>
<dbReference type="Gene3D" id="3.40.50.620">
    <property type="entry name" value="HUPs"/>
    <property type="match status" value="2"/>
</dbReference>
<comment type="caution">
    <text evidence="3">The sequence shown here is derived from an EMBL/GenBank/DDBJ whole genome shotgun (WGS) entry which is preliminary data.</text>
</comment>
<gene>
    <name evidence="3" type="ORF">GCM10022261_07160</name>
</gene>
<dbReference type="RefSeq" id="WP_236864350.1">
    <property type="nucleotide sequence ID" value="NZ_BAABAZ010000004.1"/>
</dbReference>
<dbReference type="PANTHER" id="PTHR46268:SF6">
    <property type="entry name" value="UNIVERSAL STRESS PROTEIN UP12"/>
    <property type="match status" value="1"/>
</dbReference>
<dbReference type="Proteomes" id="UP001501586">
    <property type="component" value="Unassembled WGS sequence"/>
</dbReference>
<dbReference type="PRINTS" id="PR01438">
    <property type="entry name" value="UNVRSLSTRESS"/>
</dbReference>
<name>A0ABP8EH43_9MICO</name>
<evidence type="ECO:0000313" key="4">
    <source>
        <dbReference type="Proteomes" id="UP001501586"/>
    </source>
</evidence>
<dbReference type="InterPro" id="IPR006015">
    <property type="entry name" value="Universal_stress_UspA"/>
</dbReference>
<dbReference type="EMBL" id="BAABAZ010000004">
    <property type="protein sequence ID" value="GAA4283185.1"/>
    <property type="molecule type" value="Genomic_DNA"/>
</dbReference>
<evidence type="ECO:0000313" key="3">
    <source>
        <dbReference type="EMBL" id="GAA4283185.1"/>
    </source>
</evidence>
<dbReference type="SUPFAM" id="SSF52402">
    <property type="entry name" value="Adenine nucleotide alpha hydrolases-like"/>
    <property type="match status" value="2"/>
</dbReference>
<dbReference type="Pfam" id="PF00582">
    <property type="entry name" value="Usp"/>
    <property type="match status" value="2"/>
</dbReference>
<evidence type="ECO:0000256" key="1">
    <source>
        <dbReference type="ARBA" id="ARBA00008791"/>
    </source>
</evidence>
<sequence>MDFSGQIVVGHDDSAESATAVRWAAQLAKASGKELTIVHAWIWPLLTENLGPVDGVADSGLRNAAKDLLRRAAELAEVAAPGVAVNTALITGQGRTVLSHVSESADLLVVGSRGLGGFLGMLLGSVSLDLISHAGCPVVVIRAEDKPAQPVLVGVDGSEAGLDAVDTGVRLAQAWNAPLEIVHVRRAISARSAQTEEDAQQVLDAGVARAREHGGDIEVTSRLIESRTVPRALLEAAQDARIIVLGYQGTGRRRLGSTAHAVVHHAPGNAAIIRHVHVPIDTDEPKPEIVEEG</sequence>
<dbReference type="InterPro" id="IPR006016">
    <property type="entry name" value="UspA"/>
</dbReference>
<evidence type="ECO:0000259" key="2">
    <source>
        <dbReference type="Pfam" id="PF00582"/>
    </source>
</evidence>
<keyword evidence="4" id="KW-1185">Reference proteome</keyword>